<dbReference type="EMBL" id="QNRI01000002">
    <property type="protein sequence ID" value="RBP00308.1"/>
    <property type="molecule type" value="Genomic_DNA"/>
</dbReference>
<gene>
    <name evidence="2" type="ORF">DES48_10269</name>
</gene>
<feature type="transmembrane region" description="Helical" evidence="1">
    <location>
        <begin position="74"/>
        <end position="94"/>
    </location>
</feature>
<dbReference type="AlphaFoldDB" id="A0A366EDB9"/>
<dbReference type="OrthoDB" id="2429059at2"/>
<dbReference type="STRING" id="200904.GCA_900168775_00341"/>
<keyword evidence="3" id="KW-1185">Reference proteome</keyword>
<name>A0A366EDB9_9BACI</name>
<feature type="transmembrane region" description="Helical" evidence="1">
    <location>
        <begin position="12"/>
        <end position="29"/>
    </location>
</feature>
<accession>A0A366EDB9</accession>
<evidence type="ECO:0000313" key="3">
    <source>
        <dbReference type="Proteomes" id="UP000252254"/>
    </source>
</evidence>
<keyword evidence="1" id="KW-1133">Transmembrane helix</keyword>
<dbReference type="Proteomes" id="UP000252254">
    <property type="component" value="Unassembled WGS sequence"/>
</dbReference>
<reference evidence="2 3" key="1">
    <citation type="submission" date="2018-06" db="EMBL/GenBank/DDBJ databases">
        <title>Genomic Encyclopedia of Type Strains, Phase IV (KMG-IV): sequencing the most valuable type-strain genomes for metagenomic binning, comparative biology and taxonomic classification.</title>
        <authorList>
            <person name="Goeker M."/>
        </authorList>
    </citation>
    <scope>NUCLEOTIDE SEQUENCE [LARGE SCALE GENOMIC DNA]</scope>
    <source>
        <strain evidence="2 3">DSM 15140</strain>
    </source>
</reference>
<proteinExistence type="predicted"/>
<keyword evidence="1" id="KW-0812">Transmembrane</keyword>
<dbReference type="RefSeq" id="WP_113866961.1">
    <property type="nucleotide sequence ID" value="NZ_BAABQN010000002.1"/>
</dbReference>
<organism evidence="2 3">
    <name type="scientific">Paraliobacillus ryukyuensis</name>
    <dbReference type="NCBI Taxonomy" id="200904"/>
    <lineage>
        <taxon>Bacteria</taxon>
        <taxon>Bacillati</taxon>
        <taxon>Bacillota</taxon>
        <taxon>Bacilli</taxon>
        <taxon>Bacillales</taxon>
        <taxon>Bacillaceae</taxon>
        <taxon>Paraliobacillus</taxon>
    </lineage>
</organism>
<evidence type="ECO:0000313" key="2">
    <source>
        <dbReference type="EMBL" id="RBP00308.1"/>
    </source>
</evidence>
<sequence length="95" mass="10936">MAKQAINKRKLIIPLSLFVVNVIFFAFFIEETIDASPPNYGSLGFSCPIIGFISLLYIGITFEKKHWLLRTLQVFNGIFILYPIAEIIYFIMLMV</sequence>
<protein>
    <submittedName>
        <fullName evidence="2">Uncharacterized protein</fullName>
    </submittedName>
</protein>
<evidence type="ECO:0000256" key="1">
    <source>
        <dbReference type="SAM" id="Phobius"/>
    </source>
</evidence>
<keyword evidence="1" id="KW-0472">Membrane</keyword>
<feature type="transmembrane region" description="Helical" evidence="1">
    <location>
        <begin position="41"/>
        <end position="62"/>
    </location>
</feature>
<comment type="caution">
    <text evidence="2">The sequence shown here is derived from an EMBL/GenBank/DDBJ whole genome shotgun (WGS) entry which is preliminary data.</text>
</comment>